<name>A0A222S1R0_MYCIT</name>
<dbReference type="Proteomes" id="UP001529272">
    <property type="component" value="Unassembled WGS sequence"/>
</dbReference>
<evidence type="ECO:0000313" key="1">
    <source>
        <dbReference type="EMBL" id="ASL12933.1"/>
    </source>
</evidence>
<evidence type="ECO:0000313" key="4">
    <source>
        <dbReference type="Proteomes" id="UP001529272"/>
    </source>
</evidence>
<dbReference type="EMBL" id="JASZZX010000076">
    <property type="protein sequence ID" value="MDM3930329.1"/>
    <property type="molecule type" value="Genomic_DNA"/>
</dbReference>
<dbReference type="GO" id="GO:0016787">
    <property type="term" value="F:hydrolase activity"/>
    <property type="evidence" value="ECO:0007669"/>
    <property type="project" value="UniProtKB-KW"/>
</dbReference>
<organism evidence="1 3">
    <name type="scientific">Mycobacterium intracellulare subsp. chimaera</name>
    <dbReference type="NCBI Taxonomy" id="222805"/>
    <lineage>
        <taxon>Bacteria</taxon>
        <taxon>Bacillati</taxon>
        <taxon>Actinomycetota</taxon>
        <taxon>Actinomycetes</taxon>
        <taxon>Mycobacteriales</taxon>
        <taxon>Mycobacteriaceae</taxon>
        <taxon>Mycobacterium</taxon>
        <taxon>Mycobacterium avium complex (MAC)</taxon>
    </lineage>
</organism>
<evidence type="ECO:0000313" key="3">
    <source>
        <dbReference type="Proteomes" id="UP000198286"/>
    </source>
</evidence>
<proteinExistence type="predicted"/>
<keyword evidence="4" id="KW-1185">Reference proteome</keyword>
<dbReference type="RefSeq" id="WP_014381724.1">
    <property type="nucleotide sequence ID" value="NZ_CAAHFL010000065.1"/>
</dbReference>
<accession>A0A222S1R0</accession>
<dbReference type="EMBL" id="CP015267">
    <property type="protein sequence ID" value="ASL12933.1"/>
    <property type="molecule type" value="Genomic_DNA"/>
</dbReference>
<dbReference type="AlphaFoldDB" id="A0A222S1R0"/>
<reference evidence="2" key="4">
    <citation type="submission" date="2023-06" db="EMBL/GenBank/DDBJ databases">
        <authorList>
            <person name="Spilker T."/>
        </authorList>
    </citation>
    <scope>NUCLEOTIDE SEQUENCE</scope>
    <source>
        <strain evidence="2">FLAC1071</strain>
    </source>
</reference>
<dbReference type="Proteomes" id="UP000198286">
    <property type="component" value="Chromosome"/>
</dbReference>
<gene>
    <name evidence="1" type="ORF">MYCOZU2_00471</name>
    <name evidence="2" type="ORF">QRB35_30845</name>
</gene>
<reference evidence="2 4" key="2">
    <citation type="submission" date="2023-06" db="EMBL/GenBank/DDBJ databases">
        <title>Itaconate inhibition of nontuberculous mycobacteria.</title>
        <authorList>
            <person name="Breen P."/>
            <person name="Zimbric M."/>
            <person name="Caverly L."/>
        </authorList>
    </citation>
    <scope>NUCLEOTIDE SEQUENCE [LARGE SCALE GENOMIC DNA]</scope>
    <source>
        <strain evidence="2 4">FLAC1071</strain>
    </source>
</reference>
<reference evidence="4" key="3">
    <citation type="submission" date="2023-06" db="EMBL/GenBank/DDBJ databases">
        <title>Itaconate inhibition of nontuberculous mycobacteria.</title>
        <authorList>
            <person name="Spilker T."/>
        </authorList>
    </citation>
    <scope>NUCLEOTIDE SEQUENCE [LARGE SCALE GENOMIC DNA]</scope>
    <source>
        <strain evidence="4">FLAC1071</strain>
    </source>
</reference>
<evidence type="ECO:0000313" key="2">
    <source>
        <dbReference type="EMBL" id="MDM3930329.1"/>
    </source>
</evidence>
<sequence length="39" mass="3629">MAIASSGSAGAQRVATICSAAIASSGSAGAQRVATTLFS</sequence>
<dbReference type="GeneID" id="45452758"/>
<protein>
    <submittedName>
        <fullName evidence="2">Epoxide hydrolase</fullName>
    </submittedName>
</protein>
<reference evidence="1 3" key="1">
    <citation type="journal article" date="2017" name="Lancet Infect. Dis.">
        <title>Global outbreak of severe Mycobacterium chimaera disease after cardiac surgery: a molecular epidemiological study.</title>
        <authorList>
            <person name="van Ingen J."/>
            <person name="Kohl T."/>
            <person name="Kranzer K."/>
            <person name="Hasse B."/>
            <person name="Keller P."/>
            <person name="Szafranska A."/>
            <person name="Hillemann D."/>
            <person name="Chand M."/>
            <person name="Schreiber P."/>
            <person name="Sommerstein R."/>
            <person name="Berger C."/>
            <person name="Genoni M."/>
            <person name="Ruegg C."/>
            <person name="Troillet N."/>
            <person name="Widmer A.F."/>
            <person name="Becker S.L."/>
            <person name="Herrmann M."/>
            <person name="Eckmanns T."/>
            <person name="Haller S."/>
            <person name="Hoeller C."/>
            <person name="Debast S.B."/>
            <person name="Wolfhagen M.J."/>
            <person name="Hopman J."/>
            <person name="Kluytmans J."/>
            <person name="Langelaar M."/>
            <person name="Notermans D.W."/>
            <person name="ten Oever J."/>
            <person name="van den Barselaar P."/>
            <person name="Vonk A.B.A."/>
            <person name="Vos M.C."/>
            <person name="Ahmed N."/>
            <person name="Brown T."/>
            <person name="Crook D."/>
            <person name="Lamagni T."/>
            <person name="Phin N."/>
            <person name="Smith E.G."/>
            <person name="Zambon M."/>
            <person name="Serr A."/>
            <person name="Goetting T."/>
            <person name="Ebner W."/>
            <person name="Thuermer A."/>
            <person name="Utpatel C."/>
            <person name="Sproer C."/>
            <person name="Bunk B."/>
            <person name="Nubel U."/>
            <person name="Bloemberg G."/>
            <person name="Bottger E."/>
            <person name="Niemann S."/>
            <person name="Wagner D."/>
            <person name="Sax H."/>
        </authorList>
    </citation>
    <scope>NUCLEOTIDE SEQUENCE [LARGE SCALE GENOMIC DNA]</scope>
    <source>
        <strain evidence="1 3">ZUERICH-2</strain>
    </source>
</reference>
<keyword evidence="2" id="KW-0378">Hydrolase</keyword>